<dbReference type="AlphaFoldDB" id="A0A1X0S2U9"/>
<sequence>QYFDKETCKALKSLVDSIKPNLPMASTKAILYCKSAANKSLLLIMFINRRRRRGRERRRYYDEHVKDLALHVHQYSTSVSGASGASFTEKYIMPAIRRVLLKNTNENIVYVMIDKPDDSGKKPDFMIGSRPKKKEFYFFFVEIKRSDITSKHRAEDEFTKILKQMKDSADKALCLGVKGPVSLGLLFKSTVFQMKLVVGGIYLPTAIKRFLLVEEVHELVHLPSIVEVLFFL</sequence>
<name>A0A1X0S2U9_RHIZD</name>
<protein>
    <submittedName>
        <fullName evidence="1">Uncharacterized protein</fullName>
    </submittedName>
</protein>
<dbReference type="VEuPathDB" id="FungiDB:BCV72DRAFT_339521"/>
<gene>
    <name evidence="1" type="ORF">BCV71DRAFT_179465</name>
</gene>
<accession>A0A1X0S2U9</accession>
<feature type="non-terminal residue" evidence="1">
    <location>
        <position position="1"/>
    </location>
</feature>
<proteinExistence type="predicted"/>
<evidence type="ECO:0000313" key="1">
    <source>
        <dbReference type="EMBL" id="ORE18491.1"/>
    </source>
</evidence>
<organism evidence="1 2">
    <name type="scientific">Rhizopus microsporus</name>
    <dbReference type="NCBI Taxonomy" id="58291"/>
    <lineage>
        <taxon>Eukaryota</taxon>
        <taxon>Fungi</taxon>
        <taxon>Fungi incertae sedis</taxon>
        <taxon>Mucoromycota</taxon>
        <taxon>Mucoromycotina</taxon>
        <taxon>Mucoromycetes</taxon>
        <taxon>Mucorales</taxon>
        <taxon>Mucorineae</taxon>
        <taxon>Rhizopodaceae</taxon>
        <taxon>Rhizopus</taxon>
    </lineage>
</organism>
<evidence type="ECO:0000313" key="2">
    <source>
        <dbReference type="Proteomes" id="UP000242381"/>
    </source>
</evidence>
<dbReference type="EMBL" id="KV921329">
    <property type="protein sequence ID" value="ORE18491.1"/>
    <property type="molecule type" value="Genomic_DNA"/>
</dbReference>
<reference evidence="1 2" key="1">
    <citation type="journal article" date="2016" name="Proc. Natl. Acad. Sci. U.S.A.">
        <title>Lipid metabolic changes in an early divergent fungus govern the establishment of a mutualistic symbiosis with endobacteria.</title>
        <authorList>
            <person name="Lastovetsky O.A."/>
            <person name="Gaspar M.L."/>
            <person name="Mondo S.J."/>
            <person name="LaButti K.M."/>
            <person name="Sandor L."/>
            <person name="Grigoriev I.V."/>
            <person name="Henry S.A."/>
            <person name="Pawlowska T.E."/>
        </authorList>
    </citation>
    <scope>NUCLEOTIDE SEQUENCE [LARGE SCALE GENOMIC DNA]</scope>
    <source>
        <strain evidence="1 2">ATCC 11559</strain>
    </source>
</reference>
<dbReference type="Proteomes" id="UP000242381">
    <property type="component" value="Unassembled WGS sequence"/>
</dbReference>